<feature type="compositionally biased region" description="Polar residues" evidence="1">
    <location>
        <begin position="76"/>
        <end position="90"/>
    </location>
</feature>
<dbReference type="WBParaSite" id="nRc.2.0.1.t34543-RA">
    <property type="protein sequence ID" value="nRc.2.0.1.t34543-RA"/>
    <property type="gene ID" value="nRc.2.0.1.g34543"/>
</dbReference>
<evidence type="ECO:0000256" key="1">
    <source>
        <dbReference type="SAM" id="MobiDB-lite"/>
    </source>
</evidence>
<evidence type="ECO:0000313" key="2">
    <source>
        <dbReference type="Proteomes" id="UP000887565"/>
    </source>
</evidence>
<sequence length="90" mass="9856">MIKTVDEYGCKILPVIYFGILPVVHFEKLSNVTADSNHEMLTLFLGTPSKLIVISKPDSQSRVMGQTSKGIDKNSHCLNSSSRAESSSMP</sequence>
<keyword evidence="2" id="KW-1185">Reference proteome</keyword>
<organism evidence="2 3">
    <name type="scientific">Romanomermis culicivorax</name>
    <name type="common">Nematode worm</name>
    <dbReference type="NCBI Taxonomy" id="13658"/>
    <lineage>
        <taxon>Eukaryota</taxon>
        <taxon>Metazoa</taxon>
        <taxon>Ecdysozoa</taxon>
        <taxon>Nematoda</taxon>
        <taxon>Enoplea</taxon>
        <taxon>Dorylaimia</taxon>
        <taxon>Mermithida</taxon>
        <taxon>Mermithoidea</taxon>
        <taxon>Mermithidae</taxon>
        <taxon>Romanomermis</taxon>
    </lineage>
</organism>
<reference evidence="3" key="1">
    <citation type="submission" date="2022-11" db="UniProtKB">
        <authorList>
            <consortium name="WormBaseParasite"/>
        </authorList>
    </citation>
    <scope>IDENTIFICATION</scope>
</reference>
<accession>A0A915K9H2</accession>
<protein>
    <submittedName>
        <fullName evidence="3">Uncharacterized protein</fullName>
    </submittedName>
</protein>
<dbReference type="Proteomes" id="UP000887565">
    <property type="component" value="Unplaced"/>
</dbReference>
<dbReference type="AlphaFoldDB" id="A0A915K9H2"/>
<proteinExistence type="predicted"/>
<name>A0A915K9H2_ROMCU</name>
<feature type="region of interest" description="Disordered" evidence="1">
    <location>
        <begin position="62"/>
        <end position="90"/>
    </location>
</feature>
<evidence type="ECO:0000313" key="3">
    <source>
        <dbReference type="WBParaSite" id="nRc.2.0.1.t34543-RA"/>
    </source>
</evidence>